<keyword evidence="2" id="KW-0677">Repeat</keyword>
<dbReference type="InterPro" id="IPR015915">
    <property type="entry name" value="Kelch-typ_b-propeller"/>
</dbReference>
<keyword evidence="1" id="KW-0880">Kelch repeat</keyword>
<evidence type="ECO:0000313" key="6">
    <source>
        <dbReference type="Proteomes" id="UP001374579"/>
    </source>
</evidence>
<keyword evidence="6" id="KW-1185">Reference proteome</keyword>
<comment type="caution">
    <text evidence="5">The sequence shown here is derived from an EMBL/GenBank/DDBJ whole genome shotgun (WGS) entry which is preliminary data.</text>
</comment>
<dbReference type="InterPro" id="IPR000210">
    <property type="entry name" value="BTB/POZ_dom"/>
</dbReference>
<dbReference type="EMBL" id="JBAMIC010000001">
    <property type="protein sequence ID" value="KAK7114473.1"/>
    <property type="molecule type" value="Genomic_DNA"/>
</dbReference>
<evidence type="ECO:0000313" key="5">
    <source>
        <dbReference type="EMBL" id="KAK7114473.1"/>
    </source>
</evidence>
<dbReference type="Gene3D" id="2.120.10.80">
    <property type="entry name" value="Kelch-type beta propeller"/>
    <property type="match status" value="1"/>
</dbReference>
<dbReference type="Gene3D" id="1.25.40.420">
    <property type="match status" value="1"/>
</dbReference>
<accession>A0AAN9BZ74</accession>
<dbReference type="Pfam" id="PF01344">
    <property type="entry name" value="Kelch_1"/>
    <property type="match status" value="2"/>
</dbReference>
<dbReference type="PANTHER" id="PTHR45632:SF3">
    <property type="entry name" value="KELCH-LIKE PROTEIN 32"/>
    <property type="match status" value="1"/>
</dbReference>
<reference evidence="5 6" key="1">
    <citation type="submission" date="2024-02" db="EMBL/GenBank/DDBJ databases">
        <title>Chromosome-scale genome assembly of the rough periwinkle Littorina saxatilis.</title>
        <authorList>
            <person name="De Jode A."/>
            <person name="Faria R."/>
            <person name="Formenti G."/>
            <person name="Sims Y."/>
            <person name="Smith T.P."/>
            <person name="Tracey A."/>
            <person name="Wood J.M.D."/>
            <person name="Zagrodzka Z.B."/>
            <person name="Johannesson K."/>
            <person name="Butlin R.K."/>
            <person name="Leder E.H."/>
        </authorList>
    </citation>
    <scope>NUCLEOTIDE SEQUENCE [LARGE SCALE GENOMIC DNA]</scope>
    <source>
        <strain evidence="5">Snail1</strain>
        <tissue evidence="5">Muscle</tissue>
    </source>
</reference>
<dbReference type="InterPro" id="IPR006652">
    <property type="entry name" value="Kelch_1"/>
</dbReference>
<evidence type="ECO:0000259" key="3">
    <source>
        <dbReference type="Pfam" id="PF00651"/>
    </source>
</evidence>
<feature type="domain" description="BTB" evidence="3">
    <location>
        <begin position="21"/>
        <end position="127"/>
    </location>
</feature>
<dbReference type="SMART" id="SM00612">
    <property type="entry name" value="Kelch"/>
    <property type="match status" value="2"/>
</dbReference>
<proteinExistence type="predicted"/>
<dbReference type="Proteomes" id="UP001374579">
    <property type="component" value="Unassembled WGS sequence"/>
</dbReference>
<dbReference type="InterPro" id="IPR011333">
    <property type="entry name" value="SKP1/BTB/POZ_sf"/>
</dbReference>
<dbReference type="SUPFAM" id="SSF117281">
    <property type="entry name" value="Kelch motif"/>
    <property type="match status" value="1"/>
</dbReference>
<dbReference type="PANTHER" id="PTHR45632">
    <property type="entry name" value="LD33804P"/>
    <property type="match status" value="1"/>
</dbReference>
<evidence type="ECO:0000256" key="1">
    <source>
        <dbReference type="ARBA" id="ARBA00022441"/>
    </source>
</evidence>
<sequence>MAVKFSGAASLKSQQAHDTSYICVCSDGKNVTVNPTQLSIFSGYFASLLHSEMKETRTKSISLKLVHSDVLQLIVNLLAKCQKHQEDGVEFLEKSQSNTRTLTQILDAADYLDIPVLKEVVDEYLCRAKPVSMENFEDMLALNHKYSLTRLGLDIVKFMASQVTDLCASDCWLEHLSSSVLEALLSSDKTKVNSEWELVRLVEQWLRCGPAEITADPDKNLRLMLKHIRITEIVCDNEEEDPPNGLRPDILTYISEEVRMYKADPKAYRISNPDQSNIRRPVDVVVSLGTHDSIPSMFFCLPVSVASMTDVPSRGVETLRKKIHFSELRHSSFQLPVLCLREFSACSLNNILYIAGGQNSFSDSGEDALSYTFELDLSDLRWTEVCRMQEPRCVFYLGALNGNLYAVGGANNTGELSSVERYDPCQDTWIYQAALPSAVHEHAGEQSLSCFI</sequence>
<dbReference type="AlphaFoldDB" id="A0AAN9BZ74"/>
<evidence type="ECO:0000256" key="2">
    <source>
        <dbReference type="ARBA" id="ARBA00022737"/>
    </source>
</evidence>
<feature type="domain" description="BACK" evidence="4">
    <location>
        <begin position="140"/>
        <end position="231"/>
    </location>
</feature>
<evidence type="ECO:0000259" key="4">
    <source>
        <dbReference type="Pfam" id="PF07707"/>
    </source>
</evidence>
<dbReference type="Gene3D" id="3.30.710.10">
    <property type="entry name" value="Potassium Channel Kv1.1, Chain A"/>
    <property type="match status" value="1"/>
</dbReference>
<protein>
    <recommendedName>
        <fullName evidence="7">BTB domain-containing protein</fullName>
    </recommendedName>
</protein>
<gene>
    <name evidence="5" type="ORF">V1264_000528</name>
</gene>
<dbReference type="SUPFAM" id="SSF54695">
    <property type="entry name" value="POZ domain"/>
    <property type="match status" value="1"/>
</dbReference>
<dbReference type="Pfam" id="PF07707">
    <property type="entry name" value="BACK"/>
    <property type="match status" value="1"/>
</dbReference>
<dbReference type="InterPro" id="IPR011705">
    <property type="entry name" value="BACK"/>
</dbReference>
<dbReference type="Pfam" id="PF00651">
    <property type="entry name" value="BTB"/>
    <property type="match status" value="1"/>
</dbReference>
<evidence type="ECO:0008006" key="7">
    <source>
        <dbReference type="Google" id="ProtNLM"/>
    </source>
</evidence>
<organism evidence="5 6">
    <name type="scientific">Littorina saxatilis</name>
    <dbReference type="NCBI Taxonomy" id="31220"/>
    <lineage>
        <taxon>Eukaryota</taxon>
        <taxon>Metazoa</taxon>
        <taxon>Spiralia</taxon>
        <taxon>Lophotrochozoa</taxon>
        <taxon>Mollusca</taxon>
        <taxon>Gastropoda</taxon>
        <taxon>Caenogastropoda</taxon>
        <taxon>Littorinimorpha</taxon>
        <taxon>Littorinoidea</taxon>
        <taxon>Littorinidae</taxon>
        <taxon>Littorina</taxon>
    </lineage>
</organism>
<name>A0AAN9BZ74_9CAEN</name>